<feature type="region of interest" description="Disordered" evidence="4">
    <location>
        <begin position="421"/>
        <end position="464"/>
    </location>
</feature>
<evidence type="ECO:0000313" key="12">
    <source>
        <dbReference type="Proteomes" id="UP000014760"/>
    </source>
</evidence>
<dbReference type="SUPFAM" id="SSF50156">
    <property type="entry name" value="PDZ domain-like"/>
    <property type="match status" value="1"/>
</dbReference>
<dbReference type="PROSITE" id="PS00720">
    <property type="entry name" value="RASGEF"/>
    <property type="match status" value="1"/>
</dbReference>
<dbReference type="HOGENOM" id="CLU_002782_2_2_1"/>
<feature type="region of interest" description="Disordered" evidence="4">
    <location>
        <begin position="969"/>
        <end position="1004"/>
    </location>
</feature>
<dbReference type="PROSITE" id="PS50009">
    <property type="entry name" value="RASGEF_CAT"/>
    <property type="match status" value="1"/>
</dbReference>
<dbReference type="SMART" id="SM00229">
    <property type="entry name" value="RasGEFN"/>
    <property type="match status" value="1"/>
</dbReference>
<dbReference type="SMART" id="SM00100">
    <property type="entry name" value="cNMP"/>
    <property type="match status" value="1"/>
</dbReference>
<dbReference type="SUPFAM" id="SSF54236">
    <property type="entry name" value="Ubiquitin-like"/>
    <property type="match status" value="1"/>
</dbReference>
<feature type="compositionally biased region" description="Polar residues" evidence="4">
    <location>
        <begin position="481"/>
        <end position="497"/>
    </location>
</feature>
<accession>R7USW6</accession>
<dbReference type="FunCoup" id="R7USW6">
    <property type="interactions" value="806"/>
</dbReference>
<dbReference type="Proteomes" id="UP000014760">
    <property type="component" value="Unassembled WGS sequence"/>
</dbReference>
<feature type="region of interest" description="Disordered" evidence="4">
    <location>
        <begin position="481"/>
        <end position="533"/>
    </location>
</feature>
<dbReference type="Gene3D" id="1.10.840.10">
    <property type="entry name" value="Ras guanine-nucleotide exchange factors catalytic domain"/>
    <property type="match status" value="1"/>
</dbReference>
<dbReference type="InterPro" id="IPR029071">
    <property type="entry name" value="Ubiquitin-like_domsf"/>
</dbReference>
<feature type="domain" description="Ras-associating" evidence="8">
    <location>
        <begin position="540"/>
        <end position="626"/>
    </location>
</feature>
<dbReference type="Pfam" id="PF00788">
    <property type="entry name" value="RA"/>
    <property type="match status" value="1"/>
</dbReference>
<dbReference type="PANTHER" id="PTHR23113">
    <property type="entry name" value="GUANINE NUCLEOTIDE EXCHANGE FACTOR"/>
    <property type="match status" value="1"/>
</dbReference>
<evidence type="ECO:0000259" key="9">
    <source>
        <dbReference type="PROSITE" id="PS50212"/>
    </source>
</evidence>
<dbReference type="InterPro" id="IPR014710">
    <property type="entry name" value="RmlC-like_jellyroll"/>
</dbReference>
<reference evidence="10 12" key="2">
    <citation type="journal article" date="2013" name="Nature">
        <title>Insights into bilaterian evolution from three spiralian genomes.</title>
        <authorList>
            <person name="Simakov O."/>
            <person name="Marletaz F."/>
            <person name="Cho S.J."/>
            <person name="Edsinger-Gonzales E."/>
            <person name="Havlak P."/>
            <person name="Hellsten U."/>
            <person name="Kuo D.H."/>
            <person name="Larsson T."/>
            <person name="Lv J."/>
            <person name="Arendt D."/>
            <person name="Savage R."/>
            <person name="Osoegawa K."/>
            <person name="de Jong P."/>
            <person name="Grimwood J."/>
            <person name="Chapman J.A."/>
            <person name="Shapiro H."/>
            <person name="Aerts A."/>
            <person name="Otillar R.P."/>
            <person name="Terry A.Y."/>
            <person name="Boore J.L."/>
            <person name="Grigoriev I.V."/>
            <person name="Lindberg D.R."/>
            <person name="Seaver E.C."/>
            <person name="Weisblat D.A."/>
            <person name="Putnam N.H."/>
            <person name="Rokhsar D.S."/>
        </authorList>
    </citation>
    <scope>NUCLEOTIDE SEQUENCE</scope>
    <source>
        <strain evidence="10 12">I ESC-2004</strain>
    </source>
</reference>
<dbReference type="InterPro" id="IPR001895">
    <property type="entry name" value="RASGEF_cat_dom"/>
</dbReference>
<dbReference type="InterPro" id="IPR001478">
    <property type="entry name" value="PDZ"/>
</dbReference>
<keyword evidence="2 3" id="KW-0344">Guanine-nucleotide releasing factor</keyword>
<feature type="compositionally biased region" description="Low complexity" evidence="4">
    <location>
        <begin position="1100"/>
        <end position="1120"/>
    </location>
</feature>
<dbReference type="CDD" id="cd00038">
    <property type="entry name" value="CAP_ED"/>
    <property type="match status" value="1"/>
</dbReference>
<dbReference type="Gene3D" id="2.30.42.10">
    <property type="match status" value="1"/>
</dbReference>
<dbReference type="PROSITE" id="PS50200">
    <property type="entry name" value="RA"/>
    <property type="match status" value="1"/>
</dbReference>
<protein>
    <recommendedName>
        <fullName evidence="13">Rap guanine nucleotide exchange factor 2</fullName>
    </recommendedName>
</protein>
<feature type="domain" description="Ras-GEF" evidence="5">
    <location>
        <begin position="651"/>
        <end position="877"/>
    </location>
</feature>
<evidence type="ECO:0000259" key="7">
    <source>
        <dbReference type="PROSITE" id="PS50106"/>
    </source>
</evidence>
<reference evidence="12" key="1">
    <citation type="submission" date="2012-12" db="EMBL/GenBank/DDBJ databases">
        <authorList>
            <person name="Hellsten U."/>
            <person name="Grimwood J."/>
            <person name="Chapman J.A."/>
            <person name="Shapiro H."/>
            <person name="Aerts A."/>
            <person name="Otillar R.P."/>
            <person name="Terry A.Y."/>
            <person name="Boore J.L."/>
            <person name="Simakov O."/>
            <person name="Marletaz F."/>
            <person name="Cho S.-J."/>
            <person name="Edsinger-Gonzales E."/>
            <person name="Havlak P."/>
            <person name="Kuo D.-H."/>
            <person name="Larsson T."/>
            <person name="Lv J."/>
            <person name="Arendt D."/>
            <person name="Savage R."/>
            <person name="Osoegawa K."/>
            <person name="de Jong P."/>
            <person name="Lindberg D.R."/>
            <person name="Seaver E.C."/>
            <person name="Weisblat D.A."/>
            <person name="Putnam N.H."/>
            <person name="Grigoriev I.V."/>
            <person name="Rokhsar D.S."/>
        </authorList>
    </citation>
    <scope>NUCLEOTIDE SEQUENCE</scope>
    <source>
        <strain evidence="12">I ESC-2004</strain>
    </source>
</reference>
<dbReference type="Gene3D" id="3.10.20.90">
    <property type="entry name" value="Phosphatidylinositol 3-kinase Catalytic Subunit, Chain A, domain 1"/>
    <property type="match status" value="1"/>
</dbReference>
<dbReference type="SMART" id="SM00228">
    <property type="entry name" value="PDZ"/>
    <property type="match status" value="1"/>
</dbReference>
<feature type="compositionally biased region" description="Low complexity" evidence="4">
    <location>
        <begin position="503"/>
        <end position="513"/>
    </location>
</feature>
<dbReference type="STRING" id="283909.R7USW6"/>
<dbReference type="EnsemblMetazoa" id="CapteT223780">
    <property type="protein sequence ID" value="CapteP223780"/>
    <property type="gene ID" value="CapteG223780"/>
</dbReference>
<keyword evidence="12" id="KW-1185">Reference proteome</keyword>
<dbReference type="PROSITE" id="PS50042">
    <property type="entry name" value="CNMP_BINDING_3"/>
    <property type="match status" value="1"/>
</dbReference>
<feature type="domain" description="N-terminal Ras-GEF" evidence="9">
    <location>
        <begin position="190"/>
        <end position="304"/>
    </location>
</feature>
<dbReference type="Pfam" id="PF00595">
    <property type="entry name" value="PDZ"/>
    <property type="match status" value="1"/>
</dbReference>
<evidence type="ECO:0000256" key="3">
    <source>
        <dbReference type="PROSITE-ProRule" id="PRU00168"/>
    </source>
</evidence>
<feature type="domain" description="PDZ" evidence="7">
    <location>
        <begin position="308"/>
        <end position="379"/>
    </location>
</feature>
<proteinExistence type="inferred from homology"/>
<dbReference type="InterPro" id="IPR019804">
    <property type="entry name" value="Ras_G-nucl-exch_fac_CS"/>
</dbReference>
<reference evidence="11" key="3">
    <citation type="submission" date="2015-06" db="UniProtKB">
        <authorList>
            <consortium name="EnsemblMetazoa"/>
        </authorList>
    </citation>
    <scope>IDENTIFICATION</scope>
</reference>
<comment type="similarity">
    <text evidence="1">Belongs to the RAPGEF2 family.</text>
</comment>
<dbReference type="Pfam" id="PF00618">
    <property type="entry name" value="RasGEF_N"/>
    <property type="match status" value="1"/>
</dbReference>
<dbReference type="OrthoDB" id="21144at2759"/>
<dbReference type="GO" id="GO:0007265">
    <property type="term" value="P:Ras protein signal transduction"/>
    <property type="evidence" value="ECO:0007669"/>
    <property type="project" value="TreeGrafter"/>
</dbReference>
<dbReference type="SMART" id="SM00314">
    <property type="entry name" value="RA"/>
    <property type="match status" value="1"/>
</dbReference>
<dbReference type="SUPFAM" id="SSF51206">
    <property type="entry name" value="cAMP-binding domain-like"/>
    <property type="match status" value="1"/>
</dbReference>
<dbReference type="SMART" id="SM00147">
    <property type="entry name" value="RasGEF"/>
    <property type="match status" value="1"/>
</dbReference>
<dbReference type="Pfam" id="PF00617">
    <property type="entry name" value="RasGEF"/>
    <property type="match status" value="1"/>
</dbReference>
<dbReference type="SUPFAM" id="SSF48366">
    <property type="entry name" value="Ras GEF"/>
    <property type="match status" value="1"/>
</dbReference>
<dbReference type="CDD" id="cd00155">
    <property type="entry name" value="RasGEF"/>
    <property type="match status" value="1"/>
</dbReference>
<feature type="compositionally biased region" description="Low complexity" evidence="4">
    <location>
        <begin position="1030"/>
        <end position="1056"/>
    </location>
</feature>
<dbReference type="InterPro" id="IPR000651">
    <property type="entry name" value="Ras-like_Gua-exchang_fac_N"/>
</dbReference>
<evidence type="ECO:0000259" key="8">
    <source>
        <dbReference type="PROSITE" id="PS50200"/>
    </source>
</evidence>
<dbReference type="PROSITE" id="PS50106">
    <property type="entry name" value="PDZ"/>
    <property type="match status" value="1"/>
</dbReference>
<evidence type="ECO:0000313" key="10">
    <source>
        <dbReference type="EMBL" id="ELU09258.1"/>
    </source>
</evidence>
<dbReference type="GO" id="GO:0016324">
    <property type="term" value="C:apical plasma membrane"/>
    <property type="evidence" value="ECO:0007669"/>
    <property type="project" value="TreeGrafter"/>
</dbReference>
<dbReference type="CDD" id="cd01785">
    <property type="entry name" value="RA_PDZ-GEF1"/>
    <property type="match status" value="1"/>
</dbReference>
<name>R7USW6_CAPTE</name>
<dbReference type="OMA" id="VESEMFI"/>
<evidence type="ECO:0008006" key="13">
    <source>
        <dbReference type="Google" id="ProtNLM"/>
    </source>
</evidence>
<feature type="domain" description="Cyclic nucleotide-binding" evidence="6">
    <location>
        <begin position="59"/>
        <end position="124"/>
    </location>
</feature>
<organism evidence="10">
    <name type="scientific">Capitella teleta</name>
    <name type="common">Polychaete worm</name>
    <dbReference type="NCBI Taxonomy" id="283909"/>
    <lineage>
        <taxon>Eukaryota</taxon>
        <taxon>Metazoa</taxon>
        <taxon>Spiralia</taxon>
        <taxon>Lophotrochozoa</taxon>
        <taxon>Annelida</taxon>
        <taxon>Polychaeta</taxon>
        <taxon>Sedentaria</taxon>
        <taxon>Scolecida</taxon>
        <taxon>Capitellidae</taxon>
        <taxon>Capitella</taxon>
    </lineage>
</organism>
<dbReference type="PANTHER" id="PTHR23113:SF249">
    <property type="entry name" value="RAP GUANINE NUCLEOTIDE EXCHANGE FACTOR 6"/>
    <property type="match status" value="1"/>
</dbReference>
<evidence type="ECO:0000259" key="5">
    <source>
        <dbReference type="PROSITE" id="PS50009"/>
    </source>
</evidence>
<feature type="region of interest" description="Disordered" evidence="4">
    <location>
        <begin position="925"/>
        <end position="955"/>
    </location>
</feature>
<dbReference type="InterPro" id="IPR008937">
    <property type="entry name" value="Ras-like_GEF"/>
</dbReference>
<feature type="compositionally biased region" description="Polar residues" evidence="4">
    <location>
        <begin position="520"/>
        <end position="532"/>
    </location>
</feature>
<evidence type="ECO:0000256" key="4">
    <source>
        <dbReference type="SAM" id="MobiDB-lite"/>
    </source>
</evidence>
<dbReference type="PROSITE" id="PS50212">
    <property type="entry name" value="RASGEF_NTER"/>
    <property type="match status" value="1"/>
</dbReference>
<dbReference type="InterPro" id="IPR000159">
    <property type="entry name" value="RA_dom"/>
</dbReference>
<dbReference type="EMBL" id="AMQN01006462">
    <property type="status" value="NOT_ANNOTATED_CDS"/>
    <property type="molecule type" value="Genomic_DNA"/>
</dbReference>
<dbReference type="InterPro" id="IPR000595">
    <property type="entry name" value="cNMP-bd_dom"/>
</dbReference>
<dbReference type="FunFam" id="1.10.840.10:FF:000001">
    <property type="entry name" value="Rap guanine nucleotide exchange factor (GEF) 6"/>
    <property type="match status" value="1"/>
</dbReference>
<evidence type="ECO:0000259" key="6">
    <source>
        <dbReference type="PROSITE" id="PS50042"/>
    </source>
</evidence>
<evidence type="ECO:0000313" key="11">
    <source>
        <dbReference type="EnsemblMetazoa" id="CapteP223780"/>
    </source>
</evidence>
<evidence type="ECO:0000256" key="1">
    <source>
        <dbReference type="ARBA" id="ARBA00010829"/>
    </source>
</evidence>
<gene>
    <name evidence="10" type="ORF">CAPTEDRAFT_223780</name>
</gene>
<dbReference type="FunFam" id="1.20.870.10:FF:000001">
    <property type="entry name" value="rap guanine nucleotide exchange factor 2 isoform X2"/>
    <property type="match status" value="1"/>
</dbReference>
<dbReference type="Gene3D" id="2.60.120.10">
    <property type="entry name" value="Jelly Rolls"/>
    <property type="match status" value="1"/>
</dbReference>
<dbReference type="InterPro" id="IPR036964">
    <property type="entry name" value="RASGEF_cat_dom_sf"/>
</dbReference>
<dbReference type="Gene3D" id="1.20.870.10">
    <property type="entry name" value="Son of sevenless (SoS) protein Chain: S domain 1"/>
    <property type="match status" value="1"/>
</dbReference>
<dbReference type="EMBL" id="KB298404">
    <property type="protein sequence ID" value="ELU09258.1"/>
    <property type="molecule type" value="Genomic_DNA"/>
</dbReference>
<feature type="compositionally biased region" description="Basic residues" evidence="4">
    <location>
        <begin position="993"/>
        <end position="1004"/>
    </location>
</feature>
<feature type="region of interest" description="Disordered" evidence="4">
    <location>
        <begin position="1030"/>
        <end position="1138"/>
    </location>
</feature>
<feature type="compositionally biased region" description="Basic and acidic residues" evidence="4">
    <location>
        <begin position="442"/>
        <end position="453"/>
    </location>
</feature>
<dbReference type="InterPro" id="IPR018490">
    <property type="entry name" value="cNMP-bd_dom_sf"/>
</dbReference>
<dbReference type="InterPro" id="IPR023578">
    <property type="entry name" value="Ras_GEF_dom_sf"/>
</dbReference>
<dbReference type="CDD" id="cd06755">
    <property type="entry name" value="PDZ_RapGEF2_RapGEF6-like"/>
    <property type="match status" value="1"/>
</dbReference>
<evidence type="ECO:0000256" key="2">
    <source>
        <dbReference type="ARBA" id="ARBA00022658"/>
    </source>
</evidence>
<dbReference type="GO" id="GO:0005085">
    <property type="term" value="F:guanyl-nucleotide exchange factor activity"/>
    <property type="evidence" value="ECO:0007669"/>
    <property type="project" value="UniProtKB-KW"/>
</dbReference>
<sequence>MSGSRMFENFLFSYNMTFVRFTKSLIVRDTVRECLEKDPSERTEDDIEVLLDFMQHLPAFANMTLATRRALCAVMVFAVVQKEGTIVMNDGEELDSWSVILNGHVEIKRPDGTIEHLHMGDSFGITPTMEKLYHKGVMRTKVDDCQFVCIAQVDYYGILHQGEENTQRVTEQGEVVLVTEHRTLDSGNRKGTIVIRGTPEKLMTHLVEEHSSVDPTYVEDFLLTYRTFLKLPTEVAERLLIWFKDASLRDRVTRVVLLWVNNHFNDFESDTRMSEFLEKFEHYLEKEKMGGQLRLLNIACAAKARARRVTLLRNTREEILHFSVLGGIERGCGIFITKVEKATKASEAGLKRGDQILEVNNQSFEHISHQRALEILRGTTHLSISVKSNLLGMRTFKEMLSAPDTSPGGRSSKQENIARLQIDPRQRLSTPNLDHPTPPVLNKDKTLKGKPLDKAQTMSSGHKTKIKKALQKFNFLPRNVNSDSQLNHLDPDSASNHSRGSRKGSTSSSTNSSPLHTPHLSASNPDLSSLSQYEDDRSFPEHVLKVYRSDQTCKYFLVHKETTAHEVVMLALKEFNISDPSSKFSLCEVTVEQGSFIKQKRLPDQLAGLPDKISLNGRYYLKNNLSTEALVPDDLSVELIRESQISFLQLNSAELAAQLTLRDFKLFHNIESTEYVDDLFELDSKSGTPHLSKFSELVNQEMFWVVTEVCSEASIVKRMKVIKQFIKIARHCKECKNFNSMFAVISGLGHGSVSRLRQTWDKLPSKYLKLFEDLQDLMDPSRNMSKYRNMISSEVVHPPLIPFFPVVKKDLTFIHLGNDSKVDGLINFEKLRMIAKEVRHVTSMASAQYDMESMFASCGTSNSVFSAFSGTMNASALATLRRQRRKSTLPNPRKMFEEAQMVRRVRSYLNNMKVTDDEHKLSEMSAQCEAGGGPRKREPSPNPATMNLGPKFGADSPEAVRKLMALTDKVQPHNRKRHPLPPSSSSSAPHSPGPHKRPISPRNKRLPQVAVNLSAESSSVVGILHRKTASTASSGAASTESNSPTSSVGGTSLLSSNGHTDTDSGHNSVIYEMTASSTPSSPPCFRHPQPVIHAPPRKPSSNGSASTHAHSSSSSLAPPSYEAHPDRPPLPPYHVLVQSNPASGFSQYMHRQRPSLPPDYQAALQQQQLQRRKRQFSSYHSRSRSYDGLITEQQRLDERSPLYYREDLVNVEGKKQEFFCIALDGKIEQTRLWLEFKICFWKLKIACLRILLRDLTWLNANIPLALQNRGQNMKRRNELLKAIVNFLMANFLKIDQQWPDYVTTEGCKNPLPVSSAESILFQTNPILTPTKRKSSQLCEELVVSTVTD</sequence>
<dbReference type="InterPro" id="IPR036034">
    <property type="entry name" value="PDZ_sf"/>
</dbReference>
<dbReference type="CDD" id="cd06224">
    <property type="entry name" value="REM"/>
    <property type="match status" value="1"/>
</dbReference>